<dbReference type="EMBL" id="PIPP01000003">
    <property type="protein sequence ID" value="RUO36905.1"/>
    <property type="molecule type" value="Genomic_DNA"/>
</dbReference>
<feature type="transmembrane region" description="Helical" evidence="3">
    <location>
        <begin position="190"/>
        <end position="210"/>
    </location>
</feature>
<feature type="transmembrane region" description="Helical" evidence="3">
    <location>
        <begin position="93"/>
        <end position="112"/>
    </location>
</feature>
<evidence type="ECO:0000313" key="5">
    <source>
        <dbReference type="EMBL" id="RUO36905.1"/>
    </source>
</evidence>
<feature type="transmembrane region" description="Helical" evidence="3">
    <location>
        <begin position="150"/>
        <end position="170"/>
    </location>
</feature>
<dbReference type="NCBIfam" id="TIGR00254">
    <property type="entry name" value="GGDEF"/>
    <property type="match status" value="1"/>
</dbReference>
<protein>
    <recommendedName>
        <fullName evidence="1">diguanylate cyclase</fullName>
        <ecNumber evidence="1">2.7.7.65</ecNumber>
    </recommendedName>
</protein>
<dbReference type="OrthoDB" id="9812260at2"/>
<dbReference type="GO" id="GO:0043709">
    <property type="term" value="P:cell adhesion involved in single-species biofilm formation"/>
    <property type="evidence" value="ECO:0007669"/>
    <property type="project" value="TreeGrafter"/>
</dbReference>
<sequence>MDIITIIVLTGITNLTFALYSWQQVSNPESHSACKSWAQAQFIKAFSFIIYAIALLNYSDDLRLIANILILLGCWAEARAYSKLAKTGLNTAYLFAGFILTSAIFSFMHFTSGSGPNHTMIITASVLVAVPLTINVYALYKLSRQHPGSLFPKVLVTVNAFITVLCLVRGTLAIGNPEYIITQALFTNQLFIFATFISGLVNGIGFIGFLKERSDEKLCTRANIDYLTGIYNRQYFEKLTKEQLANGGAFTLYFLDIDSFKSVNDRFGHATGDEILQRFAKLLLQQQEQHSGLVGRLGGEEFGLLLPANTNMNHSDILKHLCKAFAAQGEQVIGEPMSFSLGACSSTEAYTVNDLMRKADVLLYEAKRELYESE</sequence>
<keyword evidence="3" id="KW-0812">Transmembrane</keyword>
<evidence type="ECO:0000256" key="2">
    <source>
        <dbReference type="ARBA" id="ARBA00034247"/>
    </source>
</evidence>
<dbReference type="Proteomes" id="UP000286934">
    <property type="component" value="Unassembled WGS sequence"/>
</dbReference>
<name>A0A432WT03_9GAMM</name>
<dbReference type="InterPro" id="IPR050469">
    <property type="entry name" value="Diguanylate_Cyclase"/>
</dbReference>
<dbReference type="GO" id="GO:1902201">
    <property type="term" value="P:negative regulation of bacterial-type flagellum-dependent cell motility"/>
    <property type="evidence" value="ECO:0007669"/>
    <property type="project" value="TreeGrafter"/>
</dbReference>
<feature type="domain" description="GGDEF" evidence="4">
    <location>
        <begin position="248"/>
        <end position="374"/>
    </location>
</feature>
<dbReference type="Gene3D" id="3.30.70.270">
    <property type="match status" value="1"/>
</dbReference>
<dbReference type="CDD" id="cd01949">
    <property type="entry name" value="GGDEF"/>
    <property type="match status" value="1"/>
</dbReference>
<dbReference type="PANTHER" id="PTHR45138:SF9">
    <property type="entry name" value="DIGUANYLATE CYCLASE DGCM-RELATED"/>
    <property type="match status" value="1"/>
</dbReference>
<evidence type="ECO:0000313" key="6">
    <source>
        <dbReference type="Proteomes" id="UP000286934"/>
    </source>
</evidence>
<evidence type="ECO:0000256" key="3">
    <source>
        <dbReference type="SAM" id="Phobius"/>
    </source>
</evidence>
<dbReference type="PANTHER" id="PTHR45138">
    <property type="entry name" value="REGULATORY COMPONENTS OF SENSORY TRANSDUCTION SYSTEM"/>
    <property type="match status" value="1"/>
</dbReference>
<feature type="transmembrane region" description="Helical" evidence="3">
    <location>
        <begin position="6"/>
        <end position="22"/>
    </location>
</feature>
<dbReference type="Pfam" id="PF00990">
    <property type="entry name" value="GGDEF"/>
    <property type="match status" value="1"/>
</dbReference>
<dbReference type="InterPro" id="IPR000160">
    <property type="entry name" value="GGDEF_dom"/>
</dbReference>
<reference evidence="6" key="1">
    <citation type="journal article" date="2018" name="Front. Microbiol.">
        <title>Genome-Based Analysis Reveals the Taxonomy and Diversity of the Family Idiomarinaceae.</title>
        <authorList>
            <person name="Liu Y."/>
            <person name="Lai Q."/>
            <person name="Shao Z."/>
        </authorList>
    </citation>
    <scope>NUCLEOTIDE SEQUENCE [LARGE SCALE GENOMIC DNA]</scope>
    <source>
        <strain evidence="6">AIS</strain>
    </source>
</reference>
<keyword evidence="6" id="KW-1185">Reference proteome</keyword>
<dbReference type="RefSeq" id="WP_126807757.1">
    <property type="nucleotide sequence ID" value="NZ_PIPP01000003.1"/>
</dbReference>
<dbReference type="InterPro" id="IPR043128">
    <property type="entry name" value="Rev_trsase/Diguanyl_cyclase"/>
</dbReference>
<feature type="transmembrane region" description="Helical" evidence="3">
    <location>
        <begin position="42"/>
        <end position="58"/>
    </location>
</feature>
<gene>
    <name evidence="5" type="ORF">CWE13_08645</name>
</gene>
<dbReference type="EC" id="2.7.7.65" evidence="1"/>
<evidence type="ECO:0000259" key="4">
    <source>
        <dbReference type="PROSITE" id="PS50887"/>
    </source>
</evidence>
<accession>A0A432WT03</accession>
<dbReference type="AlphaFoldDB" id="A0A432WT03"/>
<proteinExistence type="predicted"/>
<feature type="transmembrane region" description="Helical" evidence="3">
    <location>
        <begin position="118"/>
        <end position="138"/>
    </location>
</feature>
<dbReference type="PROSITE" id="PS50887">
    <property type="entry name" value="GGDEF"/>
    <property type="match status" value="1"/>
</dbReference>
<dbReference type="GO" id="GO:0005886">
    <property type="term" value="C:plasma membrane"/>
    <property type="evidence" value="ECO:0007669"/>
    <property type="project" value="TreeGrafter"/>
</dbReference>
<comment type="caution">
    <text evidence="5">The sequence shown here is derived from an EMBL/GenBank/DDBJ whole genome shotgun (WGS) entry which is preliminary data.</text>
</comment>
<dbReference type="SMART" id="SM00267">
    <property type="entry name" value="GGDEF"/>
    <property type="match status" value="1"/>
</dbReference>
<evidence type="ECO:0000256" key="1">
    <source>
        <dbReference type="ARBA" id="ARBA00012528"/>
    </source>
</evidence>
<dbReference type="SUPFAM" id="SSF55073">
    <property type="entry name" value="Nucleotide cyclase"/>
    <property type="match status" value="1"/>
</dbReference>
<keyword evidence="3" id="KW-0472">Membrane</keyword>
<dbReference type="InterPro" id="IPR029787">
    <property type="entry name" value="Nucleotide_cyclase"/>
</dbReference>
<comment type="catalytic activity">
    <reaction evidence="2">
        <text>2 GTP = 3',3'-c-di-GMP + 2 diphosphate</text>
        <dbReference type="Rhea" id="RHEA:24898"/>
        <dbReference type="ChEBI" id="CHEBI:33019"/>
        <dbReference type="ChEBI" id="CHEBI:37565"/>
        <dbReference type="ChEBI" id="CHEBI:58805"/>
        <dbReference type="EC" id="2.7.7.65"/>
    </reaction>
</comment>
<dbReference type="GO" id="GO:0052621">
    <property type="term" value="F:diguanylate cyclase activity"/>
    <property type="evidence" value="ECO:0007669"/>
    <property type="project" value="UniProtKB-EC"/>
</dbReference>
<keyword evidence="3" id="KW-1133">Transmembrane helix</keyword>
<organism evidence="5 6">
    <name type="scientific">Aliidiomarina shirensis</name>
    <dbReference type="NCBI Taxonomy" id="1048642"/>
    <lineage>
        <taxon>Bacteria</taxon>
        <taxon>Pseudomonadati</taxon>
        <taxon>Pseudomonadota</taxon>
        <taxon>Gammaproteobacteria</taxon>
        <taxon>Alteromonadales</taxon>
        <taxon>Idiomarinaceae</taxon>
        <taxon>Aliidiomarina</taxon>
    </lineage>
</organism>